<protein>
    <submittedName>
        <fullName evidence="1">Uncharacterized protein</fullName>
    </submittedName>
</protein>
<name>A0A1H1HGU4_9ACTN</name>
<organism evidence="1 2">
    <name type="scientific">Tsukamurella pulmonis</name>
    <dbReference type="NCBI Taxonomy" id="47312"/>
    <lineage>
        <taxon>Bacteria</taxon>
        <taxon>Bacillati</taxon>
        <taxon>Actinomycetota</taxon>
        <taxon>Actinomycetes</taxon>
        <taxon>Mycobacteriales</taxon>
        <taxon>Tsukamurellaceae</taxon>
        <taxon>Tsukamurella</taxon>
    </lineage>
</organism>
<sequence>MHPHVMKETQRATGQIVLHCRRGRQGFWQRFDTVDRIVDFFWTRNPLDLIPWLEFNGPEVWATVDGLVKQWPVMTMWRTNTLTVEAGDRLLRVACNTDKATFTWLYLPVRVLPGQTVTVYYTAPRAKGVPATLGFAPS</sequence>
<proteinExistence type="predicted"/>
<reference evidence="2" key="1">
    <citation type="submission" date="2016-10" db="EMBL/GenBank/DDBJ databases">
        <authorList>
            <person name="Varghese N."/>
            <person name="Submissions S."/>
        </authorList>
    </citation>
    <scope>NUCLEOTIDE SEQUENCE [LARGE SCALE GENOMIC DNA]</scope>
    <source>
        <strain evidence="2">DSM 44142</strain>
    </source>
</reference>
<dbReference type="EMBL" id="FNLF01000002">
    <property type="protein sequence ID" value="SDR24671.1"/>
    <property type="molecule type" value="Genomic_DNA"/>
</dbReference>
<evidence type="ECO:0000313" key="2">
    <source>
        <dbReference type="Proteomes" id="UP000183053"/>
    </source>
</evidence>
<dbReference type="STRING" id="47312.SAMN04489765_4186"/>
<dbReference type="Proteomes" id="UP000183053">
    <property type="component" value="Unassembled WGS sequence"/>
</dbReference>
<gene>
    <name evidence="1" type="ORF">SAMN04489765_4186</name>
</gene>
<dbReference type="AlphaFoldDB" id="A0A1H1HGU4"/>
<accession>A0A1H1HGU4</accession>
<keyword evidence="2" id="KW-1185">Reference proteome</keyword>
<evidence type="ECO:0000313" key="1">
    <source>
        <dbReference type="EMBL" id="SDR24671.1"/>
    </source>
</evidence>